<dbReference type="Proteomes" id="UP001550378">
    <property type="component" value="Unassembled WGS sequence"/>
</dbReference>
<sequence length="73" mass="7858">MASEGRRTVRRAQAGQHVCPACGRPVGTAIKRRKILGVWAPVWEPQPCRNPGCALYTAEEGRADEPGKGDETG</sequence>
<dbReference type="RefSeq" id="WP_064068532.1">
    <property type="nucleotide sequence ID" value="NZ_BAAASF010000008.1"/>
</dbReference>
<evidence type="ECO:0000313" key="2">
    <source>
        <dbReference type="Proteomes" id="UP001550378"/>
    </source>
</evidence>
<protein>
    <submittedName>
        <fullName evidence="1">Uncharacterized protein</fullName>
    </submittedName>
</protein>
<name>A0ABV2W9R3_9ACTN</name>
<comment type="caution">
    <text evidence="1">The sequence shown here is derived from an EMBL/GenBank/DDBJ whole genome shotgun (WGS) entry which is preliminary data.</text>
</comment>
<organism evidence="1 2">
    <name type="scientific">Streptomyces lavendulocolor</name>
    <dbReference type="NCBI Taxonomy" id="67316"/>
    <lineage>
        <taxon>Bacteria</taxon>
        <taxon>Bacillati</taxon>
        <taxon>Actinomycetota</taxon>
        <taxon>Actinomycetes</taxon>
        <taxon>Kitasatosporales</taxon>
        <taxon>Streptomycetaceae</taxon>
        <taxon>Streptomyces</taxon>
    </lineage>
</organism>
<accession>A0ABV2W9R3</accession>
<dbReference type="GeneID" id="300122723"/>
<reference evidence="1 2" key="1">
    <citation type="submission" date="2024-06" db="EMBL/GenBank/DDBJ databases">
        <title>The Natural Products Discovery Center: Release of the First 8490 Sequenced Strains for Exploring Actinobacteria Biosynthetic Diversity.</title>
        <authorList>
            <person name="Kalkreuter E."/>
            <person name="Kautsar S.A."/>
            <person name="Yang D."/>
            <person name="Bader C.D."/>
            <person name="Teijaro C.N."/>
            <person name="Fluegel L."/>
            <person name="Davis C.M."/>
            <person name="Simpson J.R."/>
            <person name="Lauterbach L."/>
            <person name="Steele A.D."/>
            <person name="Gui C."/>
            <person name="Meng S."/>
            <person name="Li G."/>
            <person name="Viehrig K."/>
            <person name="Ye F."/>
            <person name="Su P."/>
            <person name="Kiefer A.F."/>
            <person name="Nichols A."/>
            <person name="Cepeda A.J."/>
            <person name="Yan W."/>
            <person name="Fan B."/>
            <person name="Jiang Y."/>
            <person name="Adhikari A."/>
            <person name="Zheng C.-J."/>
            <person name="Schuster L."/>
            <person name="Cowan T.M."/>
            <person name="Smanski M.J."/>
            <person name="Chevrette M.G."/>
            <person name="De Carvalho L.P.S."/>
            <person name="Shen B."/>
        </authorList>
    </citation>
    <scope>NUCLEOTIDE SEQUENCE [LARGE SCALE GENOMIC DNA]</scope>
    <source>
        <strain evidence="1 2">NPDC006337</strain>
    </source>
</reference>
<keyword evidence="2" id="KW-1185">Reference proteome</keyword>
<dbReference type="EMBL" id="JBEXZR010000023">
    <property type="protein sequence ID" value="MEU0710269.1"/>
    <property type="molecule type" value="Genomic_DNA"/>
</dbReference>
<proteinExistence type="predicted"/>
<gene>
    <name evidence="1" type="ORF">ABZ508_23205</name>
</gene>
<evidence type="ECO:0000313" key="1">
    <source>
        <dbReference type="EMBL" id="MEU0710269.1"/>
    </source>
</evidence>